<evidence type="ECO:0000313" key="1">
    <source>
        <dbReference type="EMBL" id="OJR55580.1"/>
    </source>
</evidence>
<sequence>MSPHTVSDAAYTPSLTDKRIIHNPLMDIFPAITPPAIINY</sequence>
<evidence type="ECO:0000313" key="2">
    <source>
        <dbReference type="EMBL" id="ONG34812.1"/>
    </source>
</evidence>
<dbReference type="EMBL" id="MOKI01000016">
    <property type="protein sequence ID" value="OJR55580.1"/>
    <property type="molecule type" value="Genomic_DNA"/>
</dbReference>
<reference evidence="2 4" key="2">
    <citation type="submission" date="2017-01" db="EMBL/GenBank/DDBJ databases">
        <title>Draft genome sequence of an E. coli strain isolated from human, in Amazon, Brazil.</title>
        <authorList>
            <person name="Moura Q."/>
            <person name="Fernandes M.R."/>
            <person name="Cerdeira L."/>
            <person name="Vianello M."/>
            <person name="Souza T.A."/>
            <person name="Ienne S."/>
            <person name="Lincopan N."/>
        </authorList>
    </citation>
    <scope>NUCLEOTIDE SEQUENCE [LARGE SCALE GENOMIC DNA]</scope>
    <source>
        <strain evidence="2 4">ICBEcBL-II-13</strain>
    </source>
</reference>
<organism evidence="2 4">
    <name type="scientific">Escherichia coli</name>
    <dbReference type="NCBI Taxonomy" id="562"/>
    <lineage>
        <taxon>Bacteria</taxon>
        <taxon>Pseudomonadati</taxon>
        <taxon>Pseudomonadota</taxon>
        <taxon>Gammaproteobacteria</taxon>
        <taxon>Enterobacterales</taxon>
        <taxon>Enterobacteriaceae</taxon>
        <taxon>Escherichia</taxon>
    </lineage>
</organism>
<protein>
    <submittedName>
        <fullName evidence="2">Uncharacterized protein</fullName>
    </submittedName>
</protein>
<dbReference type="Proteomes" id="UP000188967">
    <property type="component" value="Unassembled WGS sequence"/>
</dbReference>
<dbReference type="Proteomes" id="UP000184277">
    <property type="component" value="Unassembled WGS sequence"/>
</dbReference>
<proteinExistence type="predicted"/>
<accession>A0A0D8W9V2</accession>
<reference evidence="1 3" key="1">
    <citation type="submission" date="2016-10" db="EMBL/GenBank/DDBJ databases">
        <title>Comprehensive resistome analysis reveals the prevalence of NDM and MCR-1 in Chinese poultry production.</title>
        <authorList>
            <person name="Wang Y."/>
            <person name="Zhang R."/>
            <person name="Li J."/>
            <person name="Wu Z."/>
            <person name="Wenjuan Y."/>
            <person name="Schwarz S."/>
            <person name="Tyrrell J."/>
            <person name="Zheng Y."/>
            <person name="Wang S."/>
            <person name="Shen Z."/>
            <person name="Liu Z."/>
            <person name="Lei L."/>
            <person name="Li M."/>
            <person name="Zhang Q."/>
            <person name="Wu C."/>
            <person name="Zhang Q."/>
            <person name="Wu Y."/>
            <person name="Walsh T."/>
            <person name="Shen J."/>
        </authorList>
    </citation>
    <scope>NUCLEOTIDE SEQUENCE [LARGE SCALE GENOMIC DNA]</scope>
    <source>
        <strain evidence="1 3">570</strain>
    </source>
</reference>
<evidence type="ECO:0000313" key="4">
    <source>
        <dbReference type="Proteomes" id="UP000188967"/>
    </source>
</evidence>
<evidence type="ECO:0000313" key="3">
    <source>
        <dbReference type="Proteomes" id="UP000184277"/>
    </source>
</evidence>
<comment type="caution">
    <text evidence="2">The sequence shown here is derived from an EMBL/GenBank/DDBJ whole genome shotgun (WGS) entry which is preliminary data.</text>
</comment>
<dbReference type="AlphaFoldDB" id="A0A0D8W9V2"/>
<dbReference type="EMBL" id="MTPS01000171">
    <property type="protein sequence ID" value="ONG34812.1"/>
    <property type="molecule type" value="Genomic_DNA"/>
</dbReference>
<name>A0A0D8W9V2_ECOLX</name>
<gene>
    <name evidence="1" type="ORF">BK383_07985</name>
    <name evidence="2" type="ORF">BXT93_11410</name>
</gene>